<comment type="caution">
    <text evidence="1">The sequence shown here is derived from an EMBL/GenBank/DDBJ whole genome shotgun (WGS) entry which is preliminary data.</text>
</comment>
<evidence type="ECO:0000313" key="2">
    <source>
        <dbReference type="Proteomes" id="UP000494106"/>
    </source>
</evidence>
<evidence type="ECO:0000313" key="1">
    <source>
        <dbReference type="EMBL" id="CAB3221166.1"/>
    </source>
</evidence>
<organism evidence="1 2">
    <name type="scientific">Arctia plantaginis</name>
    <name type="common">Wood tiger moth</name>
    <name type="synonym">Phalaena plantaginis</name>
    <dbReference type="NCBI Taxonomy" id="874455"/>
    <lineage>
        <taxon>Eukaryota</taxon>
        <taxon>Metazoa</taxon>
        <taxon>Ecdysozoa</taxon>
        <taxon>Arthropoda</taxon>
        <taxon>Hexapoda</taxon>
        <taxon>Insecta</taxon>
        <taxon>Pterygota</taxon>
        <taxon>Neoptera</taxon>
        <taxon>Endopterygota</taxon>
        <taxon>Lepidoptera</taxon>
        <taxon>Glossata</taxon>
        <taxon>Ditrysia</taxon>
        <taxon>Noctuoidea</taxon>
        <taxon>Erebidae</taxon>
        <taxon>Arctiinae</taxon>
        <taxon>Arctia</taxon>
    </lineage>
</organism>
<proteinExistence type="predicted"/>
<name>A0A8S0YR82_ARCPL</name>
<sequence length="145" mass="16307">MALSGVSVIRISSIVTETAFSVAIRPHRTLHQSHRLRSPHATEDRRVAADDVPKNPALSNYQHWVLRNIFSGVVLFVAAEVSRNLALIISLRSIRTPQAADTRRSSIPLLYFFLCGNLLGYHLPVAMSDSNLLERARHQERVDEK</sequence>
<dbReference type="EMBL" id="CADEBC010000061">
    <property type="protein sequence ID" value="CAB3221166.1"/>
    <property type="molecule type" value="Genomic_DNA"/>
</dbReference>
<reference evidence="1 2" key="1">
    <citation type="submission" date="2020-04" db="EMBL/GenBank/DDBJ databases">
        <authorList>
            <person name="Wallbank WR R."/>
            <person name="Pardo Diaz C."/>
            <person name="Kozak K."/>
            <person name="Martin S."/>
            <person name="Jiggins C."/>
            <person name="Moest M."/>
            <person name="Warren A I."/>
            <person name="Byers J.R.P. K."/>
            <person name="Montejo-Kovacevich G."/>
            <person name="Yen C E."/>
        </authorList>
    </citation>
    <scope>NUCLEOTIDE SEQUENCE [LARGE SCALE GENOMIC DNA]</scope>
</reference>
<keyword evidence="2" id="KW-1185">Reference proteome</keyword>
<accession>A0A8S0YR82</accession>
<gene>
    <name evidence="1" type="ORF">APLA_LOCUS475</name>
</gene>
<dbReference type="AlphaFoldDB" id="A0A8S0YR82"/>
<dbReference type="Proteomes" id="UP000494106">
    <property type="component" value="Unassembled WGS sequence"/>
</dbReference>
<protein>
    <submittedName>
        <fullName evidence="1">Uncharacterized protein</fullName>
    </submittedName>
</protein>